<evidence type="ECO:0000313" key="1">
    <source>
        <dbReference type="EMBL" id="MDR6786054.1"/>
    </source>
</evidence>
<reference evidence="1" key="1">
    <citation type="submission" date="2023-07" db="EMBL/GenBank/DDBJ databases">
        <title>Sorghum-associated microbial communities from plants grown in Nebraska, USA.</title>
        <authorList>
            <person name="Schachtman D."/>
        </authorList>
    </citation>
    <scope>NUCLEOTIDE SEQUENCE</scope>
    <source>
        <strain evidence="1">2697</strain>
    </source>
</reference>
<comment type="caution">
    <text evidence="1">The sequence shown here is derived from an EMBL/GenBank/DDBJ whole genome shotgun (WGS) entry which is preliminary data.</text>
</comment>
<gene>
    <name evidence="1" type="ORF">J2X78_004646</name>
</gene>
<accession>A0ACC6L377</accession>
<dbReference type="Proteomes" id="UP001246858">
    <property type="component" value="Unassembled WGS sequence"/>
</dbReference>
<keyword evidence="2" id="KW-1185">Reference proteome</keyword>
<organism evidence="1 2">
    <name type="scientific">Pedobacter africanus</name>
    <dbReference type="NCBI Taxonomy" id="151894"/>
    <lineage>
        <taxon>Bacteria</taxon>
        <taxon>Pseudomonadati</taxon>
        <taxon>Bacteroidota</taxon>
        <taxon>Sphingobacteriia</taxon>
        <taxon>Sphingobacteriales</taxon>
        <taxon>Sphingobacteriaceae</taxon>
        <taxon>Pedobacter</taxon>
    </lineage>
</organism>
<proteinExistence type="predicted"/>
<sequence>MDLEIPEMLYHGSYYNFSEFDDRFKRSNTEWENTVHGFFFADKVENALLFGPRVYSAQVSITKPLDLRIHGIFSTLEQAPVICEIAFERELKPRAALSLLNREIDPFELAELYEVLNTQHANDLFKKAGYDGIVSDLGDYQNEYIAFNASQIKILEVLNYGEERHLTEVHSRRR</sequence>
<dbReference type="EMBL" id="JAVDTF010000005">
    <property type="protein sequence ID" value="MDR6786054.1"/>
    <property type="molecule type" value="Genomic_DNA"/>
</dbReference>
<evidence type="ECO:0000313" key="2">
    <source>
        <dbReference type="Proteomes" id="UP001246858"/>
    </source>
</evidence>
<name>A0ACC6L377_9SPHI</name>
<protein>
    <submittedName>
        <fullName evidence="1">Uncharacterized protein</fullName>
    </submittedName>
</protein>